<feature type="chain" id="PRO_5044263679" evidence="3">
    <location>
        <begin position="28"/>
        <end position="2080"/>
    </location>
</feature>
<reference evidence="4 5" key="1">
    <citation type="journal article" date="2024" name="Science">
        <title>Giant polyketide synthase enzymes in the biosynthesis of giant marine polyether toxins.</title>
        <authorList>
            <person name="Fallon T.R."/>
            <person name="Shende V.V."/>
            <person name="Wierzbicki I.H."/>
            <person name="Pendleton A.L."/>
            <person name="Watervoot N.F."/>
            <person name="Auber R.P."/>
            <person name="Gonzalez D.J."/>
            <person name="Wisecaver J.H."/>
            <person name="Moore B.S."/>
        </authorList>
    </citation>
    <scope>NUCLEOTIDE SEQUENCE [LARGE SCALE GENOMIC DNA]</scope>
    <source>
        <strain evidence="4 5">12B1</strain>
    </source>
</reference>
<dbReference type="PRINTS" id="PR01217">
    <property type="entry name" value="PRICHEXTENSN"/>
</dbReference>
<comment type="caution">
    <text evidence="4">The sequence shown here is derived from an EMBL/GenBank/DDBJ whole genome shotgun (WGS) entry which is preliminary data.</text>
</comment>
<keyword evidence="1" id="KW-0175">Coiled coil</keyword>
<feature type="signal peptide" evidence="3">
    <location>
        <begin position="1"/>
        <end position="27"/>
    </location>
</feature>
<gene>
    <name evidence="4" type="ORF">AB1Y20_019077</name>
</gene>
<feature type="compositionally biased region" description="Pro residues" evidence="2">
    <location>
        <begin position="279"/>
        <end position="404"/>
    </location>
</feature>
<dbReference type="Proteomes" id="UP001515480">
    <property type="component" value="Unassembled WGS sequence"/>
</dbReference>
<evidence type="ECO:0000256" key="3">
    <source>
        <dbReference type="SAM" id="SignalP"/>
    </source>
</evidence>
<dbReference type="InterPro" id="IPR018247">
    <property type="entry name" value="EF_Hand_1_Ca_BS"/>
</dbReference>
<evidence type="ECO:0000256" key="2">
    <source>
        <dbReference type="SAM" id="MobiDB-lite"/>
    </source>
</evidence>
<sequence length="2080" mass="219569">MLAAAAGHGRAAARVLLLVLVAGRASAAPPHAPSAVATAAARRGRQLQSSGAGCRTSSSTTTILSFDAATVLRNNLGGEDRQQPNGILYSNIGVDVSTGRPLQLEVTNTSSYRPYNVIRNGLNDAFAQINLDSPRDGADELRNYVDLRFQFLDDATGAPVTLARFRMTFFDFDEGFDGRARECWSTRFQSEIQIYSEQTQIEQGPDPVDPSFTAYCSSQFGELADNPTDPFVLTPHQKSKAVEVLYEDKSEVEMRFTVGCCSNAGRNFLFAGESSLLPECPPPSAPPTAPPPSPSTPPHCPPSPPPPSPPPVEPTPNSPPPSPAVPDLTPRPPPSPSPPPPTPPPSPRPPPNPPPPPPTVPSPSPPTAPPPTSPGPSPPPPPGNPPSPPPIIPPPPASPPPDPPCVTFEASDTQLNFISSQVLRNNLGGFNPDEPTGLIYGNVGFDAFTLRPFHLLITNTSSYRPWNLERNGLNGEFGQINLDSPTEGNGELVNAVSLLMEFIDAQTLEPITLGRFRLSFFDFDEGLDGNGKECFSTRGFEQIQVWLEETQIVEEPDPVDPSFTTFCSTQYGLLEDNPANPLRLTDHQRSKAIELELANARIAELSQQLQQANESLALANALLSNLTEALDTALAPAPPSAPQPVRLGCTYASAYNFDSLATEDDGACSLSPTCCPCPHCGEPYNASMPSHCRQLWSFVDVPSPPPTSPAPPPSSPESCPIGPRLGSLLPLVAASSPYGASGDATSNLSSTAFELYQPTAPLYRPRYGDSTAFSLLLGGAVAATASYANSELKPATSMRAVVVTPTLSYSDQLGTSADESNQRTLRVSYMLLDEDFRPNVLPVTAQLRLDSSAGGSLRTTCSTTQSSDLQHVCSLQLERDNFSVDFQNVTMTLLVGSIAYTAEVVLSPLPSWVLNYCDGLLSSSCATDDHFMYARAPAGPVDSQSVFKVQVLLRHAANAGVVNFRFQFDPSLVSFVSSSMADSPYAAIQLSDPPLSFSGTAFSTGYDALVSASTLATTYAPSSTPTLVCVLEFRALSPGEAIRMSVTQVLSTGDATLIDHNDAFVDFDVLGSRITLTQPPAVVGILAAMTDTVANLFAVSGTASSYSPHVVHVNSDYTGTNVVTSVSSPSCTSLSLGLSACVESTAALVSGSSSIDITVGGFSTSMQLKTYAPTSVVVELSTSSVGRLCSNRFQGASIRVLADGVDVTGLAAISGSGFVYDAGTRTIRPLQAGVHEVLVAGVALAQIAASDAEVAGVELEVGAVSAASISASAQLQVFASLSQVLTQEGDYADVYPVLRYSDGVVEPVRAEDVDVSATHASITALANRLTVERDPDFFCGSVAIATLLECPTLTAPVEAFIDVPVVLSANLSMAADGCLAVTGGDVESSCSGAPLTAELLLRMTVRFSDGHVEEQQTPASRVSWLDASNCTSVDSTSTAGSFALRVVGNCSSTVLTAVVDGGVATSSISVCVESLLGVLVAANIHPGGGAVVDGAVSRIPCTSEFHRVQLTASCVTSTATRPAAPLAVSWEIGGQVSGVAGQASVVVVVSLPTVLVTSRISDKNVSTSLVQSSATSSFVISWPVPSTLSDVDGARATFPPVVTFDNGASSALDASYSWLNSAALISGYESSDPEIIAVDVNSGELLLSRNGRSQVTLTLTTCQAVPVKQLVWANLLPSENDVDLSSDETVVTGQQFADVASSRTRLYVFANIPSGKELRQAEVQLLQEEQPGGGYALQAPTGASTYGDEYAAFDLTRDTSLVGSVNRVYQPIYNLITSGATYLTSSTRRSLFWFDLERTAGTSSATVRLSLRIVNLKYSDDSIVSDVNSVASNGTIVLLPVSLSSTQPPKARMARKLATYNQADFVAACSTLAYDIDANGMVEQTDIEMFTYYLLNRQALDESSFCPQLQQWLDPTLDGRANTKDWIYFWQANANNKLLVTKWQAQCSSGLMTLSAEVKRFTSSTPPSNTELYFEAEFDSPTDLTITQGTDATASDCQACTSGVQYVLQSVPESSLASGVWTTSYKLTAEVAKPDTMHSCFAALVSPSPKSAAKPRACIAASFFSNHMRHFRRLAEFAAH</sequence>
<organism evidence="4 5">
    <name type="scientific">Prymnesium parvum</name>
    <name type="common">Toxic golden alga</name>
    <dbReference type="NCBI Taxonomy" id="97485"/>
    <lineage>
        <taxon>Eukaryota</taxon>
        <taxon>Haptista</taxon>
        <taxon>Haptophyta</taxon>
        <taxon>Prymnesiophyceae</taxon>
        <taxon>Prymnesiales</taxon>
        <taxon>Prymnesiaceae</taxon>
        <taxon>Prymnesium</taxon>
    </lineage>
</organism>
<keyword evidence="5" id="KW-1185">Reference proteome</keyword>
<keyword evidence="3" id="KW-0732">Signal</keyword>
<feature type="coiled-coil region" evidence="1">
    <location>
        <begin position="595"/>
        <end position="629"/>
    </location>
</feature>
<protein>
    <submittedName>
        <fullName evidence="4">Uncharacterized protein</fullName>
    </submittedName>
</protein>
<evidence type="ECO:0000313" key="4">
    <source>
        <dbReference type="EMBL" id="KAL1524168.1"/>
    </source>
</evidence>
<evidence type="ECO:0000256" key="1">
    <source>
        <dbReference type="SAM" id="Coils"/>
    </source>
</evidence>
<dbReference type="EMBL" id="JBGBPQ010000005">
    <property type="protein sequence ID" value="KAL1524168.1"/>
    <property type="molecule type" value="Genomic_DNA"/>
</dbReference>
<feature type="region of interest" description="Disordered" evidence="2">
    <location>
        <begin position="279"/>
        <end position="405"/>
    </location>
</feature>
<dbReference type="PROSITE" id="PS00018">
    <property type="entry name" value="EF_HAND_1"/>
    <property type="match status" value="1"/>
</dbReference>
<accession>A0AB34JTG0</accession>
<evidence type="ECO:0000313" key="5">
    <source>
        <dbReference type="Proteomes" id="UP001515480"/>
    </source>
</evidence>
<name>A0AB34JTG0_PRYPA</name>
<proteinExistence type="predicted"/>